<evidence type="ECO:0000313" key="7">
    <source>
        <dbReference type="EMBL" id="HII74234.1"/>
    </source>
</evidence>
<feature type="domain" description="Reductase C-terminal" evidence="6">
    <location>
        <begin position="318"/>
        <end position="405"/>
    </location>
</feature>
<accession>A0A832TPW2</accession>
<name>A0A832TPW2_9CREN</name>
<dbReference type="PRINTS" id="PR00368">
    <property type="entry name" value="FADPNR"/>
</dbReference>
<dbReference type="RefSeq" id="WP_052846151.1">
    <property type="nucleotide sequence ID" value="NZ_BAABQO010000018.1"/>
</dbReference>
<comment type="caution">
    <text evidence="7">The sequence shown here is derived from an EMBL/GenBank/DDBJ whole genome shotgun (WGS) entry which is preliminary data.</text>
</comment>
<dbReference type="InterPro" id="IPR016156">
    <property type="entry name" value="FAD/NAD-linked_Rdtase_dimer_sf"/>
</dbReference>
<dbReference type="SMR" id="A0A832TPW2"/>
<dbReference type="GO" id="GO:0016651">
    <property type="term" value="F:oxidoreductase activity, acting on NAD(P)H"/>
    <property type="evidence" value="ECO:0007669"/>
    <property type="project" value="TreeGrafter"/>
</dbReference>
<dbReference type="EMBL" id="DUJO01000035">
    <property type="protein sequence ID" value="HII74234.1"/>
    <property type="molecule type" value="Genomic_DNA"/>
</dbReference>
<evidence type="ECO:0000256" key="2">
    <source>
        <dbReference type="ARBA" id="ARBA00022630"/>
    </source>
</evidence>
<proteinExistence type="predicted"/>
<dbReference type="PRINTS" id="PR00469">
    <property type="entry name" value="PNDRDTASEII"/>
</dbReference>
<evidence type="ECO:0000256" key="4">
    <source>
        <dbReference type="ARBA" id="ARBA00023002"/>
    </source>
</evidence>
<evidence type="ECO:0000259" key="5">
    <source>
        <dbReference type="Pfam" id="PF07992"/>
    </source>
</evidence>
<dbReference type="SUPFAM" id="SSF55424">
    <property type="entry name" value="FAD/NAD-linked reductases, dimerisation (C-terminal) domain"/>
    <property type="match status" value="1"/>
</dbReference>
<evidence type="ECO:0000256" key="1">
    <source>
        <dbReference type="ARBA" id="ARBA00001974"/>
    </source>
</evidence>
<sequence length="407" mass="46007">MEKFTDYLIIGSGVAGYHALKQLENENVIMVTSDKYYPYDRPPLSKEYLRGKIDRNSIFFEQPNYYTKRENIRIILNTSVEKINVKEKGVELSNGTIIHFDKALIATGGRPRKLKLPGEELEGIHYLRTLDDCDSLKQENGKEAVIIGGGFIGIEVASSLTMLGVKTTVIEVKPYIWNTFVDEKISRLIQNYFEKHGVNFILNEGVKEFIGDKRVSRVITEGGKTLNVDFALIAVGIVPNIEIAQKSGIEVDNGIIANEYLETSAKDIYVAGDVANIYDPSIGKRRRIEHWNNAEYTGKLAAKNMLGKREKYNFLSTIWSDIFDLHIESGGDTTDYDEYIIRGNFSVDNPNFNVIYLKGGVIKGYVAINRDYEELSALNKLIVSKVDVSNKKNELKDEKYDLSKLSL</sequence>
<dbReference type="InterPro" id="IPR050446">
    <property type="entry name" value="FAD-oxidoreductase/Apoptosis"/>
</dbReference>
<dbReference type="InterPro" id="IPR036188">
    <property type="entry name" value="FAD/NAD-bd_sf"/>
</dbReference>
<keyword evidence="4" id="KW-0560">Oxidoreductase</keyword>
<keyword evidence="2" id="KW-0285">Flavoprotein</keyword>
<keyword evidence="3" id="KW-0274">FAD</keyword>
<dbReference type="Pfam" id="PF07992">
    <property type="entry name" value="Pyr_redox_2"/>
    <property type="match status" value="1"/>
</dbReference>
<dbReference type="GO" id="GO:0005737">
    <property type="term" value="C:cytoplasm"/>
    <property type="evidence" value="ECO:0007669"/>
    <property type="project" value="TreeGrafter"/>
</dbReference>
<dbReference type="PANTHER" id="PTHR43557:SF2">
    <property type="entry name" value="RIESKE DOMAIN-CONTAINING PROTEIN-RELATED"/>
    <property type="match status" value="1"/>
</dbReference>
<organism evidence="7 8">
    <name type="scientific">Sulfurisphaera tokodaii</name>
    <dbReference type="NCBI Taxonomy" id="111955"/>
    <lineage>
        <taxon>Archaea</taxon>
        <taxon>Thermoproteota</taxon>
        <taxon>Thermoprotei</taxon>
        <taxon>Sulfolobales</taxon>
        <taxon>Sulfolobaceae</taxon>
        <taxon>Sulfurisphaera</taxon>
    </lineage>
</organism>
<dbReference type="AlphaFoldDB" id="A0A832TPW2"/>
<dbReference type="Proteomes" id="UP000646844">
    <property type="component" value="Unassembled WGS sequence"/>
</dbReference>
<feature type="domain" description="FAD/NAD(P)-binding" evidence="5">
    <location>
        <begin position="6"/>
        <end position="298"/>
    </location>
</feature>
<dbReference type="InterPro" id="IPR028202">
    <property type="entry name" value="Reductase_C"/>
</dbReference>
<reference evidence="7" key="1">
    <citation type="journal article" date="2020" name="bioRxiv">
        <title>A rank-normalized archaeal taxonomy based on genome phylogeny resolves widespread incomplete and uneven classifications.</title>
        <authorList>
            <person name="Rinke C."/>
            <person name="Chuvochina M."/>
            <person name="Mussig A.J."/>
            <person name="Chaumeil P.-A."/>
            <person name="Waite D.W."/>
            <person name="Whitman W.B."/>
            <person name="Parks D.H."/>
            <person name="Hugenholtz P."/>
        </authorList>
    </citation>
    <scope>NUCLEOTIDE SEQUENCE</scope>
    <source>
        <strain evidence="7">UBA8838</strain>
    </source>
</reference>
<dbReference type="Gene3D" id="3.50.50.60">
    <property type="entry name" value="FAD/NAD(P)-binding domain"/>
    <property type="match status" value="2"/>
</dbReference>
<dbReference type="PANTHER" id="PTHR43557">
    <property type="entry name" value="APOPTOSIS-INDUCING FACTOR 1"/>
    <property type="match status" value="1"/>
</dbReference>
<dbReference type="GeneID" id="1457972"/>
<dbReference type="InterPro" id="IPR023753">
    <property type="entry name" value="FAD/NAD-binding_dom"/>
</dbReference>
<protein>
    <submittedName>
        <fullName evidence="7">Oxidoreductase</fullName>
    </submittedName>
</protein>
<evidence type="ECO:0000256" key="3">
    <source>
        <dbReference type="ARBA" id="ARBA00022827"/>
    </source>
</evidence>
<evidence type="ECO:0000259" key="6">
    <source>
        <dbReference type="Pfam" id="PF14759"/>
    </source>
</evidence>
<dbReference type="Pfam" id="PF14759">
    <property type="entry name" value="Reductase_C"/>
    <property type="match status" value="1"/>
</dbReference>
<dbReference type="Gene3D" id="3.30.390.30">
    <property type="match status" value="1"/>
</dbReference>
<dbReference type="OMA" id="IHHFWTF"/>
<evidence type="ECO:0000313" key="8">
    <source>
        <dbReference type="Proteomes" id="UP000646844"/>
    </source>
</evidence>
<dbReference type="SUPFAM" id="SSF51905">
    <property type="entry name" value="FAD/NAD(P)-binding domain"/>
    <property type="match status" value="2"/>
</dbReference>
<comment type="cofactor">
    <cofactor evidence="1">
        <name>FAD</name>
        <dbReference type="ChEBI" id="CHEBI:57692"/>
    </cofactor>
</comment>
<gene>
    <name evidence="7" type="ORF">HA332_07645</name>
</gene>